<accession>A0A4R5U1V1</accession>
<protein>
    <submittedName>
        <fullName evidence="2">Uncharacterized protein</fullName>
    </submittedName>
</protein>
<dbReference type="Proteomes" id="UP000294796">
    <property type="component" value="Unassembled WGS sequence"/>
</dbReference>
<keyword evidence="3" id="KW-1185">Reference proteome</keyword>
<evidence type="ECO:0000313" key="2">
    <source>
        <dbReference type="EMBL" id="TDK27502.1"/>
    </source>
</evidence>
<name>A0A4R5U1V1_9GAMM</name>
<feature type="signal peptide" evidence="1">
    <location>
        <begin position="1"/>
        <end position="16"/>
    </location>
</feature>
<evidence type="ECO:0000313" key="3">
    <source>
        <dbReference type="Proteomes" id="UP000294796"/>
    </source>
</evidence>
<proteinExistence type="predicted"/>
<dbReference type="OrthoDB" id="5966306at2"/>
<evidence type="ECO:0000256" key="1">
    <source>
        <dbReference type="SAM" id="SignalP"/>
    </source>
</evidence>
<keyword evidence="1" id="KW-0732">Signal</keyword>
<feature type="chain" id="PRO_5020920965" evidence="1">
    <location>
        <begin position="17"/>
        <end position="292"/>
    </location>
</feature>
<dbReference type="AlphaFoldDB" id="A0A4R5U1V1"/>
<gene>
    <name evidence="2" type="ORF">E2F46_04735</name>
</gene>
<reference evidence="2 3" key="1">
    <citation type="submission" date="2019-03" db="EMBL/GenBank/DDBJ databases">
        <title>Luteimonas zhaokaii sp.nov., isolated from the rectal contents of Plateau pika in Yushu, Qinghai Province, China.</title>
        <authorList>
            <person name="Zhang G."/>
        </authorList>
    </citation>
    <scope>NUCLEOTIDE SEQUENCE [LARGE SCALE GENOMIC DNA]</scope>
    <source>
        <strain evidence="2 3">B9</strain>
    </source>
</reference>
<dbReference type="RefSeq" id="WP_133320920.1">
    <property type="nucleotide sequence ID" value="NZ_SMTF01000002.1"/>
</dbReference>
<comment type="caution">
    <text evidence="2">The sequence shown here is derived from an EMBL/GenBank/DDBJ whole genome shotgun (WGS) entry which is preliminary data.</text>
</comment>
<dbReference type="EMBL" id="SMTF01000002">
    <property type="protein sequence ID" value="TDK27502.1"/>
    <property type="molecule type" value="Genomic_DNA"/>
</dbReference>
<organism evidence="2 3">
    <name type="scientific">Luteimonas aestuarii</name>
    <dbReference type="NCBI Taxonomy" id="453837"/>
    <lineage>
        <taxon>Bacteria</taxon>
        <taxon>Pseudomonadati</taxon>
        <taxon>Pseudomonadota</taxon>
        <taxon>Gammaproteobacteria</taxon>
        <taxon>Lysobacterales</taxon>
        <taxon>Lysobacteraceae</taxon>
        <taxon>Luteimonas</taxon>
    </lineage>
</organism>
<sequence>MAGVLALLSMLAPAWAGDEAPVPFITRTHVVIPKAVADYVLEGTSYDARNRFNGVSMRYARADHPETRFDIFVYAAGRMPAQHALDKGMRDFRATFKVGEERGYYSDMRITEDAAFTIDPSDADGTGSTDPGVRVDPADPLPADLQMLILDERIHGQRMKLAYVHLPSGLPMRSRGYLFYRHLHFFKGRVSAAEERIDEDAFSTLTDHAMRTLVPAISALNVGGCATIDVFVPPEGREDDASRKATQRSLVSGLVAARDGNCTGKEDGSLAALGEDVEVVTIEYQPGDWSSR</sequence>